<keyword evidence="1" id="KW-0051">Antiviral defense</keyword>
<dbReference type="InterPro" id="IPR013422">
    <property type="entry name" value="CRISPR-assoc_prot_Cas5_N"/>
</dbReference>
<dbReference type="Gene3D" id="3.30.70.2660">
    <property type="match status" value="1"/>
</dbReference>
<sequence>MRYLVFRLYAPLASWGTPAVGEERPTASYPGRSAVVGLLAAALGIRRDETGRLDTLNQNIRLAVKQYSPGRLLRDYHTVQMPPSRKGQRFHTRRDELDRPSSELGTIISKRDYRSDGLWIIALRSSPGADEGLLDELAEALARPRFALYFGRRACPPAAPLAPRCISAENWREALDHAFPPIAGETKDVLVPAHDMLYAWEGEAPDLDGDTAGVESSDVWDMPRDRRRWQFGPRLEFRRYARGSGGR</sequence>
<dbReference type="NCBIfam" id="TIGR01868">
    <property type="entry name" value="casD_Cas5e"/>
    <property type="match status" value="1"/>
</dbReference>
<gene>
    <name evidence="2" type="ORF">SAHL_00020</name>
</gene>
<organism evidence="2 3">
    <name type="scientific">Salinisphaera orenii YIM 95161</name>
    <dbReference type="NCBI Taxonomy" id="1051139"/>
    <lineage>
        <taxon>Bacteria</taxon>
        <taxon>Pseudomonadati</taxon>
        <taxon>Pseudomonadota</taxon>
        <taxon>Gammaproteobacteria</taxon>
        <taxon>Salinisphaerales</taxon>
        <taxon>Salinisphaeraceae</taxon>
        <taxon>Salinisphaera</taxon>
    </lineage>
</organism>
<dbReference type="RefSeq" id="WP_221177761.1">
    <property type="nucleotide sequence ID" value="NZ_AYKF01000001.1"/>
</dbReference>
<comment type="caution">
    <text evidence="2">The sequence shown here is derived from an EMBL/GenBank/DDBJ whole genome shotgun (WGS) entry which is preliminary data.</text>
</comment>
<dbReference type="AlphaFoldDB" id="A0A423QAL0"/>
<dbReference type="Pfam" id="PF09704">
    <property type="entry name" value="Cas_Cas5d"/>
    <property type="match status" value="1"/>
</dbReference>
<dbReference type="GO" id="GO:0043571">
    <property type="term" value="P:maintenance of CRISPR repeat elements"/>
    <property type="evidence" value="ECO:0007669"/>
    <property type="project" value="InterPro"/>
</dbReference>
<accession>A0A423QAL0</accession>
<protein>
    <submittedName>
        <fullName evidence="2">CRISPR-associated protein Cas5</fullName>
    </submittedName>
</protein>
<dbReference type="EMBL" id="AYKF01000001">
    <property type="protein sequence ID" value="ROO37585.1"/>
    <property type="molecule type" value="Genomic_DNA"/>
</dbReference>
<dbReference type="InterPro" id="IPR021124">
    <property type="entry name" value="CRISPR-assoc_prot_Cas5"/>
</dbReference>
<name>A0A423QAL0_9GAMM</name>
<dbReference type="NCBIfam" id="TIGR02593">
    <property type="entry name" value="CRISPR_cas5"/>
    <property type="match status" value="1"/>
</dbReference>
<evidence type="ECO:0000313" key="3">
    <source>
        <dbReference type="Proteomes" id="UP000285123"/>
    </source>
</evidence>
<proteinExistence type="predicted"/>
<dbReference type="CDD" id="cd09645">
    <property type="entry name" value="Cas5_I-E"/>
    <property type="match status" value="1"/>
</dbReference>
<reference evidence="2 3" key="1">
    <citation type="submission" date="2013-10" db="EMBL/GenBank/DDBJ databases">
        <title>Salinisphaera halophila YIM 95161 Genome Sequencing.</title>
        <authorList>
            <person name="Lai Q."/>
            <person name="Li C."/>
            <person name="Shao Z."/>
        </authorList>
    </citation>
    <scope>NUCLEOTIDE SEQUENCE [LARGE SCALE GENOMIC DNA]</scope>
    <source>
        <strain evidence="2 3">YIM 95161</strain>
    </source>
</reference>
<dbReference type="GO" id="GO:0003723">
    <property type="term" value="F:RNA binding"/>
    <property type="evidence" value="ECO:0007669"/>
    <property type="project" value="InterPro"/>
</dbReference>
<dbReference type="Proteomes" id="UP000285123">
    <property type="component" value="Unassembled WGS sequence"/>
</dbReference>
<evidence type="ECO:0000256" key="1">
    <source>
        <dbReference type="ARBA" id="ARBA00023118"/>
    </source>
</evidence>
<dbReference type="InterPro" id="IPR010147">
    <property type="entry name" value="CRISPR-assoc_prot_CasD"/>
</dbReference>
<dbReference type="GO" id="GO:0051607">
    <property type="term" value="P:defense response to virus"/>
    <property type="evidence" value="ECO:0007669"/>
    <property type="project" value="UniProtKB-KW"/>
</dbReference>
<evidence type="ECO:0000313" key="2">
    <source>
        <dbReference type="EMBL" id="ROO37585.1"/>
    </source>
</evidence>